<dbReference type="HOGENOM" id="CLU_1053737_0_0_1"/>
<keyword evidence="3" id="KW-1185">Reference proteome</keyword>
<organism evidence="2 3">
    <name type="scientific">Byssochlamys spectabilis (strain No. 5 / NBRC 109023)</name>
    <name type="common">Paecilomyces variotii</name>
    <dbReference type="NCBI Taxonomy" id="1356009"/>
    <lineage>
        <taxon>Eukaryota</taxon>
        <taxon>Fungi</taxon>
        <taxon>Dikarya</taxon>
        <taxon>Ascomycota</taxon>
        <taxon>Pezizomycotina</taxon>
        <taxon>Eurotiomycetes</taxon>
        <taxon>Eurotiomycetidae</taxon>
        <taxon>Eurotiales</taxon>
        <taxon>Thermoascaceae</taxon>
        <taxon>Paecilomyces</taxon>
    </lineage>
</organism>
<feature type="region of interest" description="Disordered" evidence="1">
    <location>
        <begin position="1"/>
        <end position="62"/>
    </location>
</feature>
<dbReference type="EMBL" id="BAUL01000224">
    <property type="protein sequence ID" value="GAD97972.1"/>
    <property type="molecule type" value="Genomic_DNA"/>
</dbReference>
<comment type="caution">
    <text evidence="2">The sequence shown here is derived from an EMBL/GenBank/DDBJ whole genome shotgun (WGS) entry which is preliminary data.</text>
</comment>
<sequence length="264" mass="28804">MLGAAAAERGQREEGKRRALGKRARGSGKPGQPERDWPGCGAAGASWPRLARDRQPQSAIIRPWRPGRAAVSAAIDRKLPTGMREESIISASPSPVRRSLITRWPPPPLLLSAWRGGPTAGLFAKLIRRWRRTAAVAAVSWPFIAFWGGARTRFRDAWGAAPDQTLHILSLWQEARRFDAAAARHSPTDSPIPPGSSRLARHHSWRASLGTDCWEPSDPGDVSHSGSDGMARRRDIDAFLAGRLSTDPPRTVPRALLTALRPGQ</sequence>
<gene>
    <name evidence="2" type="ORF">PVAR5_6660</name>
</gene>
<evidence type="ECO:0000256" key="1">
    <source>
        <dbReference type="SAM" id="MobiDB-lite"/>
    </source>
</evidence>
<dbReference type="AlphaFoldDB" id="V5GAN2"/>
<protein>
    <submittedName>
        <fullName evidence="2">Uncharacterized protein</fullName>
    </submittedName>
</protein>
<evidence type="ECO:0000313" key="2">
    <source>
        <dbReference type="EMBL" id="GAD97972.1"/>
    </source>
</evidence>
<name>V5GAN2_BYSSN</name>
<reference evidence="3" key="1">
    <citation type="journal article" date="2014" name="Genome Announc.">
        <title>Draft genome sequence of the formaldehyde-resistant fungus Byssochlamys spectabilis No. 5 (anamorph Paecilomyces variotii No. 5) (NBRC109023).</title>
        <authorList>
            <person name="Oka T."/>
            <person name="Ekino K."/>
            <person name="Fukuda K."/>
            <person name="Nomura Y."/>
        </authorList>
    </citation>
    <scope>NUCLEOTIDE SEQUENCE [LARGE SCALE GENOMIC DNA]</scope>
    <source>
        <strain evidence="3">No. 5 / NBRC 109023</strain>
    </source>
</reference>
<dbReference type="InParanoid" id="V5GAN2"/>
<evidence type="ECO:0000313" key="3">
    <source>
        <dbReference type="Proteomes" id="UP000018001"/>
    </source>
</evidence>
<dbReference type="Proteomes" id="UP000018001">
    <property type="component" value="Unassembled WGS sequence"/>
</dbReference>
<accession>V5GAN2</accession>
<proteinExistence type="predicted"/>
<feature type="region of interest" description="Disordered" evidence="1">
    <location>
        <begin position="210"/>
        <end position="229"/>
    </location>
</feature>